<protein>
    <submittedName>
        <fullName evidence="1">Uncharacterized protein</fullName>
    </submittedName>
</protein>
<dbReference type="EMBL" id="FNHS01000003">
    <property type="protein sequence ID" value="SDM68379.1"/>
    <property type="molecule type" value="Genomic_DNA"/>
</dbReference>
<sequence>MTQPHTPAPQTSWVLAGVVENAEPMPAPSAPAEPFNPLAGLDTSGLFDGDALSDGLDAVLRRHSYRAVCMTAPQGSAIHSLLVQAMNAGDCIETIVDAREGNVLAAARQAAGGIAGYLTDIMRTGQAMHATDMVSVTVAMNDRRPLIAIRHQERAEYAWLMSPAFWSLLAAQVPYWGTLDLDRPCGGLFDEEWTHVVSHRDACEALFFDISVA</sequence>
<dbReference type="STRING" id="582672.SAMN05216360_103102"/>
<dbReference type="Proteomes" id="UP000198704">
    <property type="component" value="Unassembled WGS sequence"/>
</dbReference>
<evidence type="ECO:0000313" key="2">
    <source>
        <dbReference type="Proteomes" id="UP000198704"/>
    </source>
</evidence>
<keyword evidence="2" id="KW-1185">Reference proteome</keyword>
<organism evidence="1 2">
    <name type="scientific">Methylobacterium phyllostachyos</name>
    <dbReference type="NCBI Taxonomy" id="582672"/>
    <lineage>
        <taxon>Bacteria</taxon>
        <taxon>Pseudomonadati</taxon>
        <taxon>Pseudomonadota</taxon>
        <taxon>Alphaproteobacteria</taxon>
        <taxon>Hyphomicrobiales</taxon>
        <taxon>Methylobacteriaceae</taxon>
        <taxon>Methylobacterium</taxon>
    </lineage>
</organism>
<accession>A0A1G9V8A1</accession>
<dbReference type="AlphaFoldDB" id="A0A1G9V8A1"/>
<gene>
    <name evidence="1" type="ORF">SAMN05216360_103102</name>
</gene>
<dbReference type="RefSeq" id="WP_091714075.1">
    <property type="nucleotide sequence ID" value="NZ_FNHS01000003.1"/>
</dbReference>
<proteinExistence type="predicted"/>
<reference evidence="2" key="1">
    <citation type="submission" date="2016-10" db="EMBL/GenBank/DDBJ databases">
        <authorList>
            <person name="Varghese N."/>
            <person name="Submissions S."/>
        </authorList>
    </citation>
    <scope>NUCLEOTIDE SEQUENCE [LARGE SCALE GENOMIC DNA]</scope>
    <source>
        <strain evidence="2">BL47</strain>
    </source>
</reference>
<evidence type="ECO:0000313" key="1">
    <source>
        <dbReference type="EMBL" id="SDM68379.1"/>
    </source>
</evidence>
<name>A0A1G9V8A1_9HYPH</name>